<keyword evidence="3" id="KW-1185">Reference proteome</keyword>
<keyword evidence="1" id="KW-0472">Membrane</keyword>
<evidence type="ECO:0000313" key="3">
    <source>
        <dbReference type="Proteomes" id="UP001516400"/>
    </source>
</evidence>
<dbReference type="EMBL" id="JABFTP020000124">
    <property type="protein sequence ID" value="KAL3280188.1"/>
    <property type="molecule type" value="Genomic_DNA"/>
</dbReference>
<evidence type="ECO:0000313" key="2">
    <source>
        <dbReference type="EMBL" id="KAL3280188.1"/>
    </source>
</evidence>
<evidence type="ECO:0000256" key="1">
    <source>
        <dbReference type="SAM" id="Phobius"/>
    </source>
</evidence>
<feature type="transmembrane region" description="Helical" evidence="1">
    <location>
        <begin position="21"/>
        <end position="39"/>
    </location>
</feature>
<keyword evidence="1" id="KW-0812">Transmembrane</keyword>
<name>A0ABD2NN91_9CUCU</name>
<dbReference type="Proteomes" id="UP001516400">
    <property type="component" value="Unassembled WGS sequence"/>
</dbReference>
<sequence length="108" mass="12139">MAGKALGVVSTPLKYFTSRRWAVPYLLISSLIVFPAFILRCSVDAHRHSLVLHHEILMQTEQLPFKNIQKAITALLIMKRPKYSSPPDETLPPDRIPSSDLLVGPVCF</sequence>
<gene>
    <name evidence="2" type="ORF">HHI36_017688</name>
</gene>
<organism evidence="2 3">
    <name type="scientific">Cryptolaemus montrouzieri</name>
    <dbReference type="NCBI Taxonomy" id="559131"/>
    <lineage>
        <taxon>Eukaryota</taxon>
        <taxon>Metazoa</taxon>
        <taxon>Ecdysozoa</taxon>
        <taxon>Arthropoda</taxon>
        <taxon>Hexapoda</taxon>
        <taxon>Insecta</taxon>
        <taxon>Pterygota</taxon>
        <taxon>Neoptera</taxon>
        <taxon>Endopterygota</taxon>
        <taxon>Coleoptera</taxon>
        <taxon>Polyphaga</taxon>
        <taxon>Cucujiformia</taxon>
        <taxon>Coccinelloidea</taxon>
        <taxon>Coccinellidae</taxon>
        <taxon>Scymninae</taxon>
        <taxon>Scymnini</taxon>
        <taxon>Cryptolaemus</taxon>
    </lineage>
</organism>
<comment type="caution">
    <text evidence="2">The sequence shown here is derived from an EMBL/GenBank/DDBJ whole genome shotgun (WGS) entry which is preliminary data.</text>
</comment>
<dbReference type="AlphaFoldDB" id="A0ABD2NN91"/>
<protein>
    <submittedName>
        <fullName evidence="2">Uncharacterized protein</fullName>
    </submittedName>
</protein>
<keyword evidence="1" id="KW-1133">Transmembrane helix</keyword>
<reference evidence="2 3" key="1">
    <citation type="journal article" date="2021" name="BMC Biol.">
        <title>Horizontally acquired antibacterial genes associated with adaptive radiation of ladybird beetles.</title>
        <authorList>
            <person name="Li H.S."/>
            <person name="Tang X.F."/>
            <person name="Huang Y.H."/>
            <person name="Xu Z.Y."/>
            <person name="Chen M.L."/>
            <person name="Du X.Y."/>
            <person name="Qiu B.Y."/>
            <person name="Chen P.T."/>
            <person name="Zhang W."/>
            <person name="Slipinski A."/>
            <person name="Escalona H.E."/>
            <person name="Waterhouse R.M."/>
            <person name="Zwick A."/>
            <person name="Pang H."/>
        </authorList>
    </citation>
    <scope>NUCLEOTIDE SEQUENCE [LARGE SCALE GENOMIC DNA]</scope>
    <source>
        <strain evidence="2">SYSU2018</strain>
    </source>
</reference>
<accession>A0ABD2NN91</accession>
<proteinExistence type="predicted"/>